<proteinExistence type="predicted"/>
<dbReference type="EMBL" id="CP003418">
    <property type="protein sequence ID" value="AFH47979.1"/>
    <property type="molecule type" value="Genomic_DNA"/>
</dbReference>
<accession>I0AG72</accession>
<dbReference type="Proteomes" id="UP000007394">
    <property type="component" value="Chromosome"/>
</dbReference>
<name>I0AG72_IGNAJ</name>
<evidence type="ECO:0000256" key="1">
    <source>
        <dbReference type="SAM" id="MobiDB-lite"/>
    </source>
</evidence>
<dbReference type="HOGENOM" id="CLU_3234665_0_0_10"/>
<organism evidence="2 3">
    <name type="scientific">Ignavibacterium album (strain DSM 19864 / JCM 16511 / NBRC 101810 / Mat9-16)</name>
    <dbReference type="NCBI Taxonomy" id="945713"/>
    <lineage>
        <taxon>Bacteria</taxon>
        <taxon>Pseudomonadati</taxon>
        <taxon>Ignavibacteriota</taxon>
        <taxon>Ignavibacteria</taxon>
        <taxon>Ignavibacteriales</taxon>
        <taxon>Ignavibacteriaceae</taxon>
        <taxon>Ignavibacterium</taxon>
    </lineage>
</organism>
<sequence length="43" mass="4944">MSPFAYRRVTSQNLGRFRQAQPDNKLRDAGSSPARQTKFMEAQ</sequence>
<feature type="region of interest" description="Disordered" evidence="1">
    <location>
        <begin position="1"/>
        <end position="43"/>
    </location>
</feature>
<protein>
    <submittedName>
        <fullName evidence="2">Uncharacterized protein</fullName>
    </submittedName>
</protein>
<dbReference type="KEGG" id="ial:IALB_0267"/>
<dbReference type="AlphaFoldDB" id="I0AG72"/>
<evidence type="ECO:0000313" key="3">
    <source>
        <dbReference type="Proteomes" id="UP000007394"/>
    </source>
</evidence>
<keyword evidence="3" id="KW-1185">Reference proteome</keyword>
<gene>
    <name evidence="2" type="ordered locus">IALB_0267</name>
</gene>
<reference evidence="2 3" key="1">
    <citation type="journal article" date="2012" name="Front. Microbiol.">
        <title>Complete genome of Ignavibacterium album, a metabolically versatile, flagellated, facultative anaerobe from the phylum Chlorobi.</title>
        <authorList>
            <person name="Liu Z."/>
            <person name="Frigaard N.-U."/>
            <person name="Vogl K."/>
            <person name="Iino T."/>
            <person name="Ohkuma M."/>
            <person name="Overmann J."/>
            <person name="Bryant D.A."/>
        </authorList>
    </citation>
    <scope>NUCLEOTIDE SEQUENCE [LARGE SCALE GENOMIC DNA]</scope>
    <source>
        <strain evidence="3">DSM 19864 / JCM 16511 / NBRC 101810 / Mat9-16</strain>
    </source>
</reference>
<evidence type="ECO:0000313" key="2">
    <source>
        <dbReference type="EMBL" id="AFH47979.1"/>
    </source>
</evidence>